<keyword evidence="4" id="KW-1185">Reference proteome</keyword>
<accession>A0A6G4XHD3</accession>
<dbReference type="Proteomes" id="UP000481109">
    <property type="component" value="Unassembled WGS sequence"/>
</dbReference>
<evidence type="ECO:0000313" key="4">
    <source>
        <dbReference type="Proteomes" id="UP000481109"/>
    </source>
</evidence>
<dbReference type="EMBL" id="JAAKZW010000050">
    <property type="protein sequence ID" value="NGO76959.1"/>
    <property type="molecule type" value="Genomic_DNA"/>
</dbReference>
<dbReference type="InterPro" id="IPR002881">
    <property type="entry name" value="DUF58"/>
</dbReference>
<dbReference type="PANTHER" id="PTHR33608:SF6">
    <property type="entry name" value="BLL2464 PROTEIN"/>
    <property type="match status" value="1"/>
</dbReference>
<protein>
    <submittedName>
        <fullName evidence="3">DUF58 domain-containing protein</fullName>
    </submittedName>
</protein>
<dbReference type="Pfam" id="PF01882">
    <property type="entry name" value="DUF58"/>
    <property type="match status" value="1"/>
</dbReference>
<proteinExistence type="predicted"/>
<feature type="compositionally biased region" description="Basic and acidic residues" evidence="1">
    <location>
        <begin position="42"/>
        <end position="52"/>
    </location>
</feature>
<sequence>MTTLGELTPEQALRHLELLFTRRVDGMLQGDHRGLNTGPGTEPDRTRVYEPGSDDVRRIDWNATARTTVPHVRLTEAERELTTWIVLDASASMDFGTGRMEKRDLAVGAAAAVAFLTERSGNRIGAHISGPDGILRIPARTGRRHLLSILYAALDRPRVAAGPQRHSLGDTLRTLRSLRRRALVAVVSDFLEDGWERPLRAVARQHQVLAVETVDPRELELPPVGLLTLVDPETGRRREVPTQARRLRERYAAAALEQRAQIKQAIRAGGAAHLRLRTDRDWVRDVVRHLAEQQRRSGGVA</sequence>
<evidence type="ECO:0000256" key="1">
    <source>
        <dbReference type="SAM" id="MobiDB-lite"/>
    </source>
</evidence>
<dbReference type="PANTHER" id="PTHR33608">
    <property type="entry name" value="BLL2464 PROTEIN"/>
    <property type="match status" value="1"/>
</dbReference>
<gene>
    <name evidence="3" type="ORF">G6045_14985</name>
</gene>
<name>A0A6G4XHD3_9ACTN</name>
<dbReference type="RefSeq" id="WP_165332433.1">
    <property type="nucleotide sequence ID" value="NZ_JAAKZW010000050.1"/>
</dbReference>
<feature type="domain" description="DUF58" evidence="2">
    <location>
        <begin position="46"/>
        <end position="260"/>
    </location>
</feature>
<evidence type="ECO:0000259" key="2">
    <source>
        <dbReference type="Pfam" id="PF01882"/>
    </source>
</evidence>
<organism evidence="3 4">
    <name type="scientific">Streptomyces mesophilus</name>
    <dbReference type="NCBI Taxonomy" id="1775132"/>
    <lineage>
        <taxon>Bacteria</taxon>
        <taxon>Bacillati</taxon>
        <taxon>Actinomycetota</taxon>
        <taxon>Actinomycetes</taxon>
        <taxon>Kitasatosporales</taxon>
        <taxon>Streptomycetaceae</taxon>
        <taxon>Streptomyces</taxon>
    </lineage>
</organism>
<feature type="region of interest" description="Disordered" evidence="1">
    <location>
        <begin position="30"/>
        <end position="52"/>
    </location>
</feature>
<dbReference type="AlphaFoldDB" id="A0A6G4XHD3"/>
<evidence type="ECO:0000313" key="3">
    <source>
        <dbReference type="EMBL" id="NGO76959.1"/>
    </source>
</evidence>
<reference evidence="3 4" key="1">
    <citation type="submission" date="2020-02" db="EMBL/GenBank/DDBJ databases">
        <title>Whole-genome analyses of novel actinobacteria.</title>
        <authorList>
            <person name="Sahin N."/>
            <person name="Tokatli A."/>
        </authorList>
    </citation>
    <scope>NUCLEOTIDE SEQUENCE [LARGE SCALE GENOMIC DNA]</scope>
    <source>
        <strain evidence="3 4">YC504</strain>
    </source>
</reference>
<comment type="caution">
    <text evidence="3">The sequence shown here is derived from an EMBL/GenBank/DDBJ whole genome shotgun (WGS) entry which is preliminary data.</text>
</comment>